<evidence type="ECO:0000313" key="1">
    <source>
        <dbReference type="EMBL" id="JAI02949.1"/>
    </source>
</evidence>
<sequence>MKSQRAGTVQVKSTLNCGGEKWNEMNSTGNQWKLRSCMKVVLSALSHENTS</sequence>
<name>A0A0E9XMM4_ANGAN</name>
<reference evidence="1" key="1">
    <citation type="submission" date="2014-11" db="EMBL/GenBank/DDBJ databases">
        <authorList>
            <person name="Amaro Gonzalez C."/>
        </authorList>
    </citation>
    <scope>NUCLEOTIDE SEQUENCE</scope>
</reference>
<protein>
    <submittedName>
        <fullName evidence="1">Uncharacterized protein</fullName>
    </submittedName>
</protein>
<proteinExistence type="predicted"/>
<reference evidence="1" key="2">
    <citation type="journal article" date="2015" name="Fish Shellfish Immunol.">
        <title>Early steps in the European eel (Anguilla anguilla)-Vibrio vulnificus interaction in the gills: Role of the RtxA13 toxin.</title>
        <authorList>
            <person name="Callol A."/>
            <person name="Pajuelo D."/>
            <person name="Ebbesson L."/>
            <person name="Teles M."/>
            <person name="MacKenzie S."/>
            <person name="Amaro C."/>
        </authorList>
    </citation>
    <scope>NUCLEOTIDE SEQUENCE</scope>
</reference>
<organism evidence="1">
    <name type="scientific">Anguilla anguilla</name>
    <name type="common">European freshwater eel</name>
    <name type="synonym">Muraena anguilla</name>
    <dbReference type="NCBI Taxonomy" id="7936"/>
    <lineage>
        <taxon>Eukaryota</taxon>
        <taxon>Metazoa</taxon>
        <taxon>Chordata</taxon>
        <taxon>Craniata</taxon>
        <taxon>Vertebrata</taxon>
        <taxon>Euteleostomi</taxon>
        <taxon>Actinopterygii</taxon>
        <taxon>Neopterygii</taxon>
        <taxon>Teleostei</taxon>
        <taxon>Anguilliformes</taxon>
        <taxon>Anguillidae</taxon>
        <taxon>Anguilla</taxon>
    </lineage>
</organism>
<accession>A0A0E9XMM4</accession>
<dbReference type="EMBL" id="GBXM01005629">
    <property type="protein sequence ID" value="JAI02949.1"/>
    <property type="molecule type" value="Transcribed_RNA"/>
</dbReference>
<dbReference type="AlphaFoldDB" id="A0A0E9XMM4"/>